<reference evidence="2" key="1">
    <citation type="journal article" date="2019" name="Int. J. Syst. Evol. Microbiol.">
        <title>The Global Catalogue of Microorganisms (GCM) 10K type strain sequencing project: providing services to taxonomists for standard genome sequencing and annotation.</title>
        <authorList>
            <consortium name="The Broad Institute Genomics Platform"/>
            <consortium name="The Broad Institute Genome Sequencing Center for Infectious Disease"/>
            <person name="Wu L."/>
            <person name="Ma J."/>
        </authorList>
    </citation>
    <scope>NUCLEOTIDE SEQUENCE [LARGE SCALE GENOMIC DNA]</scope>
    <source>
        <strain evidence="2">JCM 17214</strain>
    </source>
</reference>
<dbReference type="InterPro" id="IPR025455">
    <property type="entry name" value="DUF4276"/>
</dbReference>
<accession>A0ABP7MSY3</accession>
<proteinExistence type="predicted"/>
<evidence type="ECO:0000313" key="1">
    <source>
        <dbReference type="EMBL" id="GAA3929590.1"/>
    </source>
</evidence>
<evidence type="ECO:0008006" key="3">
    <source>
        <dbReference type="Google" id="ProtNLM"/>
    </source>
</evidence>
<name>A0ABP7MSY3_9BACT</name>
<dbReference type="Pfam" id="PF14103">
    <property type="entry name" value="DUF4276"/>
    <property type="match status" value="1"/>
</dbReference>
<protein>
    <recommendedName>
        <fullName evidence="3">DUF4276 family protein</fullName>
    </recommendedName>
</protein>
<keyword evidence="2" id="KW-1185">Reference proteome</keyword>
<organism evidence="1 2">
    <name type="scientific">Hymenobacter algoricola</name>
    <dbReference type="NCBI Taxonomy" id="486267"/>
    <lineage>
        <taxon>Bacteria</taxon>
        <taxon>Pseudomonadati</taxon>
        <taxon>Bacteroidota</taxon>
        <taxon>Cytophagia</taxon>
        <taxon>Cytophagales</taxon>
        <taxon>Hymenobacteraceae</taxon>
        <taxon>Hymenobacter</taxon>
    </lineage>
</organism>
<gene>
    <name evidence="1" type="ORF">GCM10022406_13780</name>
</gene>
<dbReference type="EMBL" id="BAABDH010000021">
    <property type="protein sequence ID" value="GAA3929590.1"/>
    <property type="molecule type" value="Genomic_DNA"/>
</dbReference>
<dbReference type="Proteomes" id="UP001499909">
    <property type="component" value="Unassembled WGS sequence"/>
</dbReference>
<evidence type="ECO:0000313" key="2">
    <source>
        <dbReference type="Proteomes" id="UP001499909"/>
    </source>
</evidence>
<comment type="caution">
    <text evidence="1">The sequence shown here is derived from an EMBL/GenBank/DDBJ whole genome shotgun (WGS) entry which is preliminary data.</text>
</comment>
<sequence>MLETLLPRLLDSSIKPRLIPFEGKQDLEKRMVAKLRGYVNPEARFIIMRDQDSAPDCRVVKARLTTKCAEAGRASVSLVRIACRALETFYLADLAAVERALGLRGLHSQQANAKFRAPDYLESPDHELSKITNQAYQKVRDSRLLGTCLAIANTRSESFRNLVGAIRRLEAELLALPSGT</sequence>